<dbReference type="EMBL" id="SRPO01000095">
    <property type="protein sequence ID" value="KAG5941529.1"/>
    <property type="molecule type" value="Genomic_DNA"/>
</dbReference>
<reference evidence="2 3" key="1">
    <citation type="journal article" date="2020" name="bioRxiv">
        <title>Whole genome comparisons of ergot fungi reveals the divergence and evolution of species within the genus Claviceps are the result of varying mechanisms driving genome evolution and host range expansion.</title>
        <authorList>
            <person name="Wyka S.A."/>
            <person name="Mondo S.J."/>
            <person name="Liu M."/>
            <person name="Dettman J."/>
            <person name="Nalam V."/>
            <person name="Broders K.D."/>
        </authorList>
    </citation>
    <scope>NUCLEOTIDE SEQUENCE [LARGE SCALE GENOMIC DNA]</scope>
    <source>
        <strain evidence="2 3">CCC 1485</strain>
    </source>
</reference>
<accession>A0A9P7MFE1</accession>
<evidence type="ECO:0000313" key="2">
    <source>
        <dbReference type="EMBL" id="KAG5941529.1"/>
    </source>
</evidence>
<dbReference type="AlphaFoldDB" id="A0A9P7MFE1"/>
<feature type="region of interest" description="Disordered" evidence="1">
    <location>
        <begin position="1"/>
        <end position="61"/>
    </location>
</feature>
<feature type="compositionally biased region" description="Gly residues" evidence="1">
    <location>
        <begin position="50"/>
        <end position="61"/>
    </location>
</feature>
<name>A0A9P7MFE1_9HYPO</name>
<comment type="caution">
    <text evidence="2">The sequence shown here is derived from an EMBL/GenBank/DDBJ whole genome shotgun (WGS) entry which is preliminary data.</text>
</comment>
<feature type="region of interest" description="Disordered" evidence="1">
    <location>
        <begin position="278"/>
        <end position="299"/>
    </location>
</feature>
<dbReference type="Proteomes" id="UP000706124">
    <property type="component" value="Unassembled WGS sequence"/>
</dbReference>
<feature type="compositionally biased region" description="Basic residues" evidence="1">
    <location>
        <begin position="17"/>
        <end position="47"/>
    </location>
</feature>
<sequence length="317" mass="34389">MGFLTDSLHITPSGVSRPKHRRDSSRPHKKHARSRSRSSSSSHRRPRGNASGGGIPSLAGLGGAATSMASALVGGLRGESGGHHGHSHSQSQDHYQNHGYSYGTSNSKHNATPSFLFGVGSNHSRSSFFNFGNRSSYYKRSSRQNFMQRTYKRLKRLLRDLVHYAKSHPWKVFSLVLMPLLTTGILGSLLARFGLRIPPSLERLLGAASRAAATGDSLGLVTDAVRMAGDLRRGPGPESGGRVRTQTQTQTRWETKPAGYGSYGSYDSYDTYRGSYRGEAPYTRGQSARSTSRGGGGYGGLDEGWGSTVVDMARKFF</sequence>
<dbReference type="OrthoDB" id="5235322at2759"/>
<feature type="region of interest" description="Disordered" evidence="1">
    <location>
        <begin position="74"/>
        <end position="104"/>
    </location>
</feature>
<keyword evidence="3" id="KW-1185">Reference proteome</keyword>
<evidence type="ECO:0000256" key="1">
    <source>
        <dbReference type="SAM" id="MobiDB-lite"/>
    </source>
</evidence>
<proteinExistence type="predicted"/>
<protein>
    <submittedName>
        <fullName evidence="2">Uncharacterized protein</fullName>
    </submittedName>
</protein>
<feature type="compositionally biased region" description="Low complexity" evidence="1">
    <location>
        <begin position="88"/>
        <end position="98"/>
    </location>
</feature>
<gene>
    <name evidence="2" type="ORF">E4U60_007863</name>
</gene>
<organism evidence="2 3">
    <name type="scientific">Claviceps pazoutovae</name>
    <dbReference type="NCBI Taxonomy" id="1649127"/>
    <lineage>
        <taxon>Eukaryota</taxon>
        <taxon>Fungi</taxon>
        <taxon>Dikarya</taxon>
        <taxon>Ascomycota</taxon>
        <taxon>Pezizomycotina</taxon>
        <taxon>Sordariomycetes</taxon>
        <taxon>Hypocreomycetidae</taxon>
        <taxon>Hypocreales</taxon>
        <taxon>Clavicipitaceae</taxon>
        <taxon>Claviceps</taxon>
    </lineage>
</organism>
<feature type="region of interest" description="Disordered" evidence="1">
    <location>
        <begin position="231"/>
        <end position="258"/>
    </location>
</feature>
<evidence type="ECO:0000313" key="3">
    <source>
        <dbReference type="Proteomes" id="UP000706124"/>
    </source>
</evidence>